<sequence length="157" mass="17197">MKAGKHALSIPVTVLVLAVGLAGCAAGDPQFTVDTPAGFWAGLWHGLISLIGLILSLFTDVAFYEADNTGWWYDAGFLLGIVIISGSGGAGGTRASHKRRAQVHDREWDEVGRKVEAKLENKLREWAEAAPDDDWEEIEIKVSAKLKRELRKWADEP</sequence>
<reference evidence="2 3" key="1">
    <citation type="submission" date="2007-06" db="EMBL/GenBank/DDBJ databases">
        <authorList>
            <person name="Shimkets L."/>
            <person name="Ferriera S."/>
            <person name="Johnson J."/>
            <person name="Kravitz S."/>
            <person name="Beeson K."/>
            <person name="Sutton G."/>
            <person name="Rogers Y.-H."/>
            <person name="Friedman R."/>
            <person name="Frazier M."/>
            <person name="Venter J.C."/>
        </authorList>
    </citation>
    <scope>NUCLEOTIDE SEQUENCE [LARGE SCALE GENOMIC DNA]</scope>
    <source>
        <strain evidence="2 3">SIR-1</strain>
    </source>
</reference>
<keyword evidence="1" id="KW-0472">Membrane</keyword>
<keyword evidence="3" id="KW-1185">Reference proteome</keyword>
<evidence type="ECO:0000313" key="3">
    <source>
        <dbReference type="Proteomes" id="UP000005801"/>
    </source>
</evidence>
<dbReference type="RefSeq" id="WP_006973919.1">
    <property type="nucleotide sequence ID" value="NZ_ABCS01000055.1"/>
</dbReference>
<keyword evidence="1" id="KW-0812">Transmembrane</keyword>
<evidence type="ECO:0008006" key="4">
    <source>
        <dbReference type="Google" id="ProtNLM"/>
    </source>
</evidence>
<evidence type="ECO:0000313" key="2">
    <source>
        <dbReference type="EMBL" id="EDM76910.1"/>
    </source>
</evidence>
<accession>A6GB28</accession>
<gene>
    <name evidence="2" type="ORF">PPSIR1_37514</name>
</gene>
<evidence type="ECO:0000256" key="1">
    <source>
        <dbReference type="SAM" id="Phobius"/>
    </source>
</evidence>
<protein>
    <recommendedName>
        <fullName evidence="4">Lipoprotein</fullName>
    </recommendedName>
</protein>
<proteinExistence type="predicted"/>
<keyword evidence="1" id="KW-1133">Transmembrane helix</keyword>
<feature type="transmembrane region" description="Helical" evidence="1">
    <location>
        <begin position="37"/>
        <end position="59"/>
    </location>
</feature>
<name>A6GB28_9BACT</name>
<dbReference type="Proteomes" id="UP000005801">
    <property type="component" value="Unassembled WGS sequence"/>
</dbReference>
<organism evidence="2 3">
    <name type="scientific">Plesiocystis pacifica SIR-1</name>
    <dbReference type="NCBI Taxonomy" id="391625"/>
    <lineage>
        <taxon>Bacteria</taxon>
        <taxon>Pseudomonadati</taxon>
        <taxon>Myxococcota</taxon>
        <taxon>Polyangia</taxon>
        <taxon>Nannocystales</taxon>
        <taxon>Nannocystaceae</taxon>
        <taxon>Plesiocystis</taxon>
    </lineage>
</organism>
<dbReference type="AlphaFoldDB" id="A6GB28"/>
<dbReference type="EMBL" id="ABCS01000055">
    <property type="protein sequence ID" value="EDM76910.1"/>
    <property type="molecule type" value="Genomic_DNA"/>
</dbReference>
<dbReference type="PROSITE" id="PS51257">
    <property type="entry name" value="PROKAR_LIPOPROTEIN"/>
    <property type="match status" value="1"/>
</dbReference>
<dbReference type="STRING" id="391625.PPSIR1_37514"/>
<feature type="transmembrane region" description="Helical" evidence="1">
    <location>
        <begin position="71"/>
        <end position="90"/>
    </location>
</feature>
<dbReference type="eggNOG" id="ENOG5033A0S">
    <property type="taxonomic scope" value="Bacteria"/>
</dbReference>
<comment type="caution">
    <text evidence="2">The sequence shown here is derived from an EMBL/GenBank/DDBJ whole genome shotgun (WGS) entry which is preliminary data.</text>
</comment>